<comment type="caution">
    <text evidence="2">The sequence shown here is derived from an EMBL/GenBank/DDBJ whole genome shotgun (WGS) entry which is preliminary data.</text>
</comment>
<proteinExistence type="predicted"/>
<reference evidence="2" key="1">
    <citation type="journal article" date="2014" name="Front. Microbiol.">
        <title>High frequency of phylogenetically diverse reductive dehalogenase-homologous genes in deep subseafloor sedimentary metagenomes.</title>
        <authorList>
            <person name="Kawai M."/>
            <person name="Futagami T."/>
            <person name="Toyoda A."/>
            <person name="Takaki Y."/>
            <person name="Nishi S."/>
            <person name="Hori S."/>
            <person name="Arai W."/>
            <person name="Tsubouchi T."/>
            <person name="Morono Y."/>
            <person name="Uchiyama I."/>
            <person name="Ito T."/>
            <person name="Fujiyama A."/>
            <person name="Inagaki F."/>
            <person name="Takami H."/>
        </authorList>
    </citation>
    <scope>NUCLEOTIDE SEQUENCE</scope>
    <source>
        <strain evidence="2">Expedition CK06-06</strain>
    </source>
</reference>
<feature type="non-terminal residue" evidence="2">
    <location>
        <position position="1"/>
    </location>
</feature>
<gene>
    <name evidence="2" type="ORF">S01H1_07881</name>
</gene>
<evidence type="ECO:0000313" key="2">
    <source>
        <dbReference type="EMBL" id="GAF72154.1"/>
    </source>
</evidence>
<dbReference type="EMBL" id="BARS01004043">
    <property type="protein sequence ID" value="GAF72154.1"/>
    <property type="molecule type" value="Genomic_DNA"/>
</dbReference>
<dbReference type="AlphaFoldDB" id="X0RTH9"/>
<feature type="non-terminal residue" evidence="2">
    <location>
        <position position="463"/>
    </location>
</feature>
<accession>X0RTH9</accession>
<evidence type="ECO:0008006" key="3">
    <source>
        <dbReference type="Google" id="ProtNLM"/>
    </source>
</evidence>
<protein>
    <recommendedName>
        <fullName evidence="3">Peptidase C-terminal archaeal/bacterial domain-containing protein</fullName>
    </recommendedName>
</protein>
<dbReference type="Gene3D" id="2.60.120.380">
    <property type="match status" value="2"/>
</dbReference>
<evidence type="ECO:0000256" key="1">
    <source>
        <dbReference type="SAM" id="MobiDB-lite"/>
    </source>
</evidence>
<feature type="region of interest" description="Disordered" evidence="1">
    <location>
        <begin position="21"/>
        <end position="42"/>
    </location>
</feature>
<sequence>CGRLNPLEATVCSNCNANLVKPKAPKPGKTNAKNGPPKTEKEVAKQNLIERIQRRFAEDERNAAVRAHTELVFAEVTVAPDAKPGRREIRVITKRGISNAMSFYVGQVPEVARKPMKTARKPVLGKEYLAQRKRPPEEETMRITVPCTMNGQIAAGEVNRYRFPASKGQRLLIWAKARQLVPYVADGVPGWFQAVLRLHDAKGKELAYNDDFRFNPDPVIYFEVPEDGDYVLTINEAIFRGRESFVYRITIGELPFVTSIFPLGGRVGKPVKIETNGWNLEKAALTPPAKDAKPGRHLIAATNGKLVSNYVPFALDTLPECLDKEPNNEPSKAQKVSLPIIVNGRADRPGDWDVFEVEGKAGQTIVAEVHARRLGSPFDSFVKVTGADGKIIALNDDHYDAASGLNTDHADSYLMVKLPADGKYFIHLGDTRRHAGKAYAYRLRISQPQPDFALRLVPSRIIM</sequence>
<organism evidence="2">
    <name type="scientific">marine sediment metagenome</name>
    <dbReference type="NCBI Taxonomy" id="412755"/>
    <lineage>
        <taxon>unclassified sequences</taxon>
        <taxon>metagenomes</taxon>
        <taxon>ecological metagenomes</taxon>
    </lineage>
</organism>
<name>X0RTH9_9ZZZZ</name>